<name>A0A9W8KV69_9FUNG</name>
<dbReference type="Pfam" id="PF08507">
    <property type="entry name" value="COPI_assoc"/>
    <property type="match status" value="1"/>
</dbReference>
<evidence type="ECO:0000256" key="5">
    <source>
        <dbReference type="SAM" id="Phobius"/>
    </source>
</evidence>
<dbReference type="EMBL" id="JANBTW010000073">
    <property type="protein sequence ID" value="KAJ2673051.1"/>
    <property type="molecule type" value="Genomic_DNA"/>
</dbReference>
<dbReference type="PANTHER" id="PTHR28128">
    <property type="entry name" value="GOLGI APPARATUS MEMBRANE PROTEIN TVP15"/>
    <property type="match status" value="1"/>
</dbReference>
<keyword evidence="2 5" id="KW-0812">Transmembrane</keyword>
<evidence type="ECO:0000313" key="7">
    <source>
        <dbReference type="Proteomes" id="UP001151518"/>
    </source>
</evidence>
<evidence type="ECO:0008006" key="8">
    <source>
        <dbReference type="Google" id="ProtNLM"/>
    </source>
</evidence>
<accession>A0A9W8KV69</accession>
<keyword evidence="4 5" id="KW-0472">Membrane</keyword>
<reference evidence="6" key="1">
    <citation type="submission" date="2022-07" db="EMBL/GenBank/DDBJ databases">
        <title>Phylogenomic reconstructions and comparative analyses of Kickxellomycotina fungi.</title>
        <authorList>
            <person name="Reynolds N.K."/>
            <person name="Stajich J.E."/>
            <person name="Barry K."/>
            <person name="Grigoriev I.V."/>
            <person name="Crous P."/>
            <person name="Smith M.E."/>
        </authorList>
    </citation>
    <scope>NUCLEOTIDE SEQUENCE</scope>
    <source>
        <strain evidence="6">NRRL 3115</strain>
    </source>
</reference>
<dbReference type="PANTHER" id="PTHR28128:SF1">
    <property type="entry name" value="GOLGI APPARATUS MEMBRANE PROTEIN TVP15"/>
    <property type="match status" value="1"/>
</dbReference>
<feature type="transmembrane region" description="Helical" evidence="5">
    <location>
        <begin position="42"/>
        <end position="62"/>
    </location>
</feature>
<comment type="caution">
    <text evidence="6">The sequence shown here is derived from an EMBL/GenBank/DDBJ whole genome shotgun (WGS) entry which is preliminary data.</text>
</comment>
<evidence type="ECO:0000256" key="1">
    <source>
        <dbReference type="ARBA" id="ARBA00004141"/>
    </source>
</evidence>
<sequence length="135" mass="15629">MGSNRFGSSMFRDIVWRLINIVVAALWIVAAAFHFVDRTFQSVMPGVALLVIGLFSIIFEFYRPAVVVENCYFLWNFMGRGLFFLLMGCLVMGYRVVNYVAAGFSWFFGFMYIILWFTSFTLFPMADSSRHHVEP</sequence>
<gene>
    <name evidence="6" type="ORF">GGI25_004866</name>
</gene>
<dbReference type="GO" id="GO:0000139">
    <property type="term" value="C:Golgi membrane"/>
    <property type="evidence" value="ECO:0007669"/>
    <property type="project" value="TreeGrafter"/>
</dbReference>
<comment type="subcellular location">
    <subcellularLocation>
        <location evidence="1">Membrane</location>
        <topology evidence="1">Multi-pass membrane protein</topology>
    </subcellularLocation>
</comment>
<feature type="transmembrane region" description="Helical" evidence="5">
    <location>
        <begin position="103"/>
        <end position="123"/>
    </location>
</feature>
<dbReference type="Proteomes" id="UP001151518">
    <property type="component" value="Unassembled WGS sequence"/>
</dbReference>
<keyword evidence="3 5" id="KW-1133">Transmembrane helix</keyword>
<dbReference type="GO" id="GO:0016192">
    <property type="term" value="P:vesicle-mediated transport"/>
    <property type="evidence" value="ECO:0007669"/>
    <property type="project" value="TreeGrafter"/>
</dbReference>
<organism evidence="6 7">
    <name type="scientific">Coemansia spiralis</name>
    <dbReference type="NCBI Taxonomy" id="417178"/>
    <lineage>
        <taxon>Eukaryota</taxon>
        <taxon>Fungi</taxon>
        <taxon>Fungi incertae sedis</taxon>
        <taxon>Zoopagomycota</taxon>
        <taxon>Kickxellomycotina</taxon>
        <taxon>Kickxellomycetes</taxon>
        <taxon>Kickxellales</taxon>
        <taxon>Kickxellaceae</taxon>
        <taxon>Coemansia</taxon>
    </lineage>
</organism>
<evidence type="ECO:0000256" key="4">
    <source>
        <dbReference type="ARBA" id="ARBA00023136"/>
    </source>
</evidence>
<feature type="transmembrane region" description="Helical" evidence="5">
    <location>
        <begin position="74"/>
        <end position="97"/>
    </location>
</feature>
<feature type="transmembrane region" description="Helical" evidence="5">
    <location>
        <begin position="14"/>
        <end position="36"/>
    </location>
</feature>
<dbReference type="InterPro" id="IPR013714">
    <property type="entry name" value="Golgi_TVP15"/>
</dbReference>
<proteinExistence type="predicted"/>
<evidence type="ECO:0000256" key="3">
    <source>
        <dbReference type="ARBA" id="ARBA00022989"/>
    </source>
</evidence>
<evidence type="ECO:0000256" key="2">
    <source>
        <dbReference type="ARBA" id="ARBA00022692"/>
    </source>
</evidence>
<dbReference type="OrthoDB" id="423534at2759"/>
<evidence type="ECO:0000313" key="6">
    <source>
        <dbReference type="EMBL" id="KAJ2673051.1"/>
    </source>
</evidence>
<dbReference type="AlphaFoldDB" id="A0A9W8KV69"/>
<protein>
    <recommendedName>
        <fullName evidence="8">COPI associated protein</fullName>
    </recommendedName>
</protein>